<feature type="transmembrane region" description="Helical" evidence="2">
    <location>
        <begin position="263"/>
        <end position="280"/>
    </location>
</feature>
<keyword evidence="2" id="KW-0812">Transmembrane</keyword>
<organism evidence="3 4">
    <name type="scientific">Chitinophaga filiformis</name>
    <name type="common">Myxococcus filiformis</name>
    <name type="synonym">Flexibacter filiformis</name>
    <dbReference type="NCBI Taxonomy" id="104663"/>
    <lineage>
        <taxon>Bacteria</taxon>
        <taxon>Pseudomonadati</taxon>
        <taxon>Bacteroidota</taxon>
        <taxon>Chitinophagia</taxon>
        <taxon>Chitinophagales</taxon>
        <taxon>Chitinophagaceae</taxon>
        <taxon>Chitinophaga</taxon>
    </lineage>
</organism>
<feature type="transmembrane region" description="Helical" evidence="2">
    <location>
        <begin position="300"/>
        <end position="326"/>
    </location>
</feature>
<evidence type="ECO:0000256" key="1">
    <source>
        <dbReference type="SAM" id="MobiDB-lite"/>
    </source>
</evidence>
<sequence length="395" mass="44655">MVIIAYELLRMDNFYIFAHNFTRHLKYFLVRNWLLFLFIIPCLRLAAQTDSTVRQEPAVQHAPAKVQNAPRDTAARPVKKKVPVVRKDSTGAIIPESAVRPAAPVAPAANNPAVPAAPATVTPATAAVAADSVQQQAVVPSKQETAYDLFLKDLTVKNVFLKANKPSRLDVNKLRVYEDLDWLVYVMTGVVLLLGIIRLSYLKYFSDLFRAFMNPTLSQRQLKDQLSQSPFPNFLLNSYFVISLALYLYLLMYRQQYITSNTAWMAIPGLIVLVAVVYGVKYLMLRFCGWLFGSSELADAYIFILYLINKVLGILLVPFLVILAFCTPELAKAFMYISIFFIVLLVAYRYIRSYSVVKQYLSFSRLHFFLYLCAFEVAPVLIITKVLLVALTGGL</sequence>
<name>A0ABY4I470_CHIFI</name>
<dbReference type="EMBL" id="CP095855">
    <property type="protein sequence ID" value="UPK70164.1"/>
    <property type="molecule type" value="Genomic_DNA"/>
</dbReference>
<protein>
    <submittedName>
        <fullName evidence="3">DUF4271 domain-containing protein</fullName>
    </submittedName>
</protein>
<feature type="transmembrane region" description="Helical" evidence="2">
    <location>
        <begin position="333"/>
        <end position="351"/>
    </location>
</feature>
<feature type="transmembrane region" description="Helical" evidence="2">
    <location>
        <begin position="28"/>
        <end position="47"/>
    </location>
</feature>
<gene>
    <name evidence="3" type="ORF">MYF79_02505</name>
</gene>
<feature type="transmembrane region" description="Helical" evidence="2">
    <location>
        <begin position="182"/>
        <end position="201"/>
    </location>
</feature>
<dbReference type="RefSeq" id="WP_247812408.1">
    <property type="nucleotide sequence ID" value="NZ_CP095855.1"/>
</dbReference>
<evidence type="ECO:0000313" key="3">
    <source>
        <dbReference type="EMBL" id="UPK70164.1"/>
    </source>
</evidence>
<keyword evidence="2" id="KW-1133">Transmembrane helix</keyword>
<dbReference type="Proteomes" id="UP000830198">
    <property type="component" value="Chromosome"/>
</dbReference>
<feature type="transmembrane region" description="Helical" evidence="2">
    <location>
        <begin position="366"/>
        <end position="391"/>
    </location>
</feature>
<proteinExistence type="predicted"/>
<keyword evidence="2" id="KW-0472">Membrane</keyword>
<evidence type="ECO:0000256" key="2">
    <source>
        <dbReference type="SAM" id="Phobius"/>
    </source>
</evidence>
<dbReference type="Pfam" id="PF14093">
    <property type="entry name" value="DUF4271"/>
    <property type="match status" value="1"/>
</dbReference>
<feature type="region of interest" description="Disordered" evidence="1">
    <location>
        <begin position="58"/>
        <end position="79"/>
    </location>
</feature>
<accession>A0ABY4I470</accession>
<keyword evidence="4" id="KW-1185">Reference proteome</keyword>
<dbReference type="InterPro" id="IPR025367">
    <property type="entry name" value="DUF4271"/>
</dbReference>
<reference evidence="3 4" key="1">
    <citation type="submission" date="2022-04" db="EMBL/GenBank/DDBJ databases">
        <title>The arsenic-methylating capacity of Chitinophaga filiformis YT5 during chitin decomposition.</title>
        <authorList>
            <person name="Chen G."/>
            <person name="Liang Y."/>
        </authorList>
    </citation>
    <scope>NUCLEOTIDE SEQUENCE [LARGE SCALE GENOMIC DNA]</scope>
    <source>
        <strain evidence="3 4">YT5</strain>
    </source>
</reference>
<evidence type="ECO:0000313" key="4">
    <source>
        <dbReference type="Proteomes" id="UP000830198"/>
    </source>
</evidence>
<feature type="transmembrane region" description="Helical" evidence="2">
    <location>
        <begin position="234"/>
        <end position="251"/>
    </location>
</feature>